<evidence type="ECO:0000313" key="1">
    <source>
        <dbReference type="EMBL" id="CAB4339746.1"/>
    </source>
</evidence>
<reference evidence="1" key="1">
    <citation type="submission" date="2020-05" db="EMBL/GenBank/DDBJ databases">
        <authorList>
            <person name="Chiriac C."/>
            <person name="Salcher M."/>
            <person name="Ghai R."/>
            <person name="Kavagutti S V."/>
        </authorList>
    </citation>
    <scope>NUCLEOTIDE SEQUENCE</scope>
</reference>
<dbReference type="PANTHER" id="PTHR28055:SF1">
    <property type="entry name" value="ALTERED INHERITANCE OF MITOCHONDRIA PROTEIN 41, MITOCHONDRIAL"/>
    <property type="match status" value="1"/>
</dbReference>
<dbReference type="SUPFAM" id="SSF89095">
    <property type="entry name" value="GatB/YqeY motif"/>
    <property type="match status" value="1"/>
</dbReference>
<dbReference type="InterPro" id="IPR023168">
    <property type="entry name" value="GatB_Yqey_C_2"/>
</dbReference>
<dbReference type="Gene3D" id="1.10.10.410">
    <property type="match status" value="1"/>
</dbReference>
<accession>A0A6J5ZE85</accession>
<protein>
    <submittedName>
        <fullName evidence="1">Unannotated protein</fullName>
    </submittedName>
</protein>
<dbReference type="Gene3D" id="1.10.1510.10">
    <property type="entry name" value="Uncharacterised protein YqeY/AIM41 PF09424, N-terminal domain"/>
    <property type="match status" value="1"/>
</dbReference>
<dbReference type="EMBL" id="CAESAN010000027">
    <property type="protein sequence ID" value="CAB4339746.1"/>
    <property type="molecule type" value="Genomic_DNA"/>
</dbReference>
<dbReference type="InterPro" id="IPR042184">
    <property type="entry name" value="YqeY/Aim41_N"/>
</dbReference>
<dbReference type="InterPro" id="IPR019004">
    <property type="entry name" value="YqeY/Aim41"/>
</dbReference>
<organism evidence="1">
    <name type="scientific">freshwater metagenome</name>
    <dbReference type="NCBI Taxonomy" id="449393"/>
    <lineage>
        <taxon>unclassified sequences</taxon>
        <taxon>metagenomes</taxon>
        <taxon>ecological metagenomes</taxon>
    </lineage>
</organism>
<name>A0A6J5ZE85_9ZZZZ</name>
<gene>
    <name evidence="1" type="ORF">UFOPK3547_00472</name>
</gene>
<dbReference type="Pfam" id="PF09424">
    <property type="entry name" value="YqeY"/>
    <property type="match status" value="1"/>
</dbReference>
<dbReference type="AlphaFoldDB" id="A0A6J5ZE85"/>
<proteinExistence type="predicted"/>
<sequence length="146" mass="15663">MTANTVGEQLKAEITAAMKAGDKTRVSAMRVVLSELQKDAKEGGGDEIAVLRRERKRRFEAAEAYREAGRTDLAEAEESEAAIIEHYLPAEMTDEQLREIVAAAIEETGASSPKDTGQVMKAAMAKVAGQADGKRVSAIAQESLRG</sequence>
<dbReference type="InterPro" id="IPR003789">
    <property type="entry name" value="Asn/Gln_tRNA_amidoTrase-B-like"/>
</dbReference>
<dbReference type="GO" id="GO:0016884">
    <property type="term" value="F:carbon-nitrogen ligase activity, with glutamine as amido-N-donor"/>
    <property type="evidence" value="ECO:0007669"/>
    <property type="project" value="InterPro"/>
</dbReference>
<dbReference type="PANTHER" id="PTHR28055">
    <property type="entry name" value="ALTERED INHERITANCE OF MITOCHONDRIA PROTEIN 41, MITOCHONDRIAL"/>
    <property type="match status" value="1"/>
</dbReference>